<dbReference type="WBParaSite" id="maker-unitig_28121-snap-gene-0.2-mRNA-1">
    <property type="protein sequence ID" value="maker-unitig_28121-snap-gene-0.2-mRNA-1"/>
    <property type="gene ID" value="maker-unitig_28121-snap-gene-0.2"/>
</dbReference>
<evidence type="ECO:0000313" key="3">
    <source>
        <dbReference type="WBParaSite" id="maker-unitig_28121-snap-gene-0.2-mRNA-1"/>
    </source>
</evidence>
<dbReference type="GO" id="GO:0020037">
    <property type="term" value="F:heme binding"/>
    <property type="evidence" value="ECO:0007669"/>
    <property type="project" value="InterPro"/>
</dbReference>
<dbReference type="Proteomes" id="UP000095280">
    <property type="component" value="Unplaced"/>
</dbReference>
<dbReference type="AlphaFoldDB" id="A0A1I8FC57"/>
<dbReference type="InterPro" id="IPR024096">
    <property type="entry name" value="NO_sig/Golgi_transp_ligand-bd"/>
</dbReference>
<accession>A0A1I8FC57</accession>
<dbReference type="Pfam" id="PF07700">
    <property type="entry name" value="HNOB"/>
    <property type="match status" value="1"/>
</dbReference>
<keyword evidence="2" id="KW-1185">Reference proteome</keyword>
<evidence type="ECO:0000259" key="1">
    <source>
        <dbReference type="Pfam" id="PF07700"/>
    </source>
</evidence>
<reference evidence="3" key="1">
    <citation type="submission" date="2016-11" db="UniProtKB">
        <authorList>
            <consortium name="WormBaseParasite"/>
        </authorList>
    </citation>
    <scope>IDENTIFICATION</scope>
</reference>
<dbReference type="Gene3D" id="3.90.1520.10">
    <property type="entry name" value="H-NOX domain"/>
    <property type="match status" value="1"/>
</dbReference>
<name>A0A1I8FC57_9PLAT</name>
<dbReference type="InterPro" id="IPR038158">
    <property type="entry name" value="H-NOX_domain_sf"/>
</dbReference>
<dbReference type="InterPro" id="IPR011644">
    <property type="entry name" value="Heme_NO-bd"/>
</dbReference>
<sequence length="80" mass="9500">MQSMWVTINCFFHVQLYLNSQFGHIHFCAKQMVLEKFDEKTWAKILNSTTKDFQLLKGYPDRKTFLLIETISKVVGKPMR</sequence>
<protein>
    <submittedName>
        <fullName evidence="3">HNOB domain-containing protein</fullName>
    </submittedName>
</protein>
<dbReference type="SUPFAM" id="SSF111126">
    <property type="entry name" value="Ligand-binding domain in the NO signalling and Golgi transport"/>
    <property type="match status" value="1"/>
</dbReference>
<organism evidence="2 3">
    <name type="scientific">Macrostomum lignano</name>
    <dbReference type="NCBI Taxonomy" id="282301"/>
    <lineage>
        <taxon>Eukaryota</taxon>
        <taxon>Metazoa</taxon>
        <taxon>Spiralia</taxon>
        <taxon>Lophotrochozoa</taxon>
        <taxon>Platyhelminthes</taxon>
        <taxon>Rhabditophora</taxon>
        <taxon>Macrostomorpha</taxon>
        <taxon>Macrostomida</taxon>
        <taxon>Macrostomidae</taxon>
        <taxon>Macrostomum</taxon>
    </lineage>
</organism>
<evidence type="ECO:0000313" key="2">
    <source>
        <dbReference type="Proteomes" id="UP000095280"/>
    </source>
</evidence>
<proteinExistence type="predicted"/>
<feature type="domain" description="Heme NO-binding" evidence="1">
    <location>
        <begin position="23"/>
        <end position="79"/>
    </location>
</feature>